<dbReference type="Gene3D" id="3.40.50.150">
    <property type="entry name" value="Vaccinia Virus protein VP39"/>
    <property type="match status" value="1"/>
</dbReference>
<evidence type="ECO:0000313" key="3">
    <source>
        <dbReference type="Proteomes" id="UP000606870"/>
    </source>
</evidence>
<dbReference type="RefSeq" id="WP_186503812.1">
    <property type="nucleotide sequence ID" value="NZ_JACOGK010000027.1"/>
</dbReference>
<dbReference type="PANTHER" id="PTHR33677">
    <property type="entry name" value="TRANSCRIPTIONAL REPRESSOR FRMR-RELATED"/>
    <property type="match status" value="1"/>
</dbReference>
<proteinExistence type="predicted"/>
<comment type="caution">
    <text evidence="2">The sequence shown here is derived from an EMBL/GenBank/DDBJ whole genome shotgun (WGS) entry which is preliminary data.</text>
</comment>
<dbReference type="InterPro" id="IPR041698">
    <property type="entry name" value="Methyltransf_25"/>
</dbReference>
<name>A0ABR6VJI7_9FIRM</name>
<dbReference type="Proteomes" id="UP000606870">
    <property type="component" value="Unassembled WGS sequence"/>
</dbReference>
<dbReference type="InterPro" id="IPR038390">
    <property type="entry name" value="Metal_Tscrpt_repr_sf"/>
</dbReference>
<dbReference type="SUPFAM" id="SSF53335">
    <property type="entry name" value="S-adenosyl-L-methionine-dependent methyltransferases"/>
    <property type="match status" value="1"/>
</dbReference>
<organism evidence="2 3">
    <name type="scientific">Megasphaera hominis</name>
    <dbReference type="NCBI Taxonomy" id="159836"/>
    <lineage>
        <taxon>Bacteria</taxon>
        <taxon>Bacillati</taxon>
        <taxon>Bacillota</taxon>
        <taxon>Negativicutes</taxon>
        <taxon>Veillonellales</taxon>
        <taxon>Veillonellaceae</taxon>
        <taxon>Megasphaera</taxon>
    </lineage>
</organism>
<dbReference type="InterPro" id="IPR029063">
    <property type="entry name" value="SAM-dependent_MTases_sf"/>
</dbReference>
<feature type="domain" description="Methyltransferase" evidence="1">
    <location>
        <begin position="41"/>
        <end position="136"/>
    </location>
</feature>
<dbReference type="CDD" id="cd02440">
    <property type="entry name" value="AdoMet_MTases"/>
    <property type="match status" value="1"/>
</dbReference>
<dbReference type="Gene3D" id="1.20.58.1000">
    <property type="entry name" value="Metal-sensitive repressor, helix protomer"/>
    <property type="match status" value="1"/>
</dbReference>
<sequence length="329" mass="36792">MDKEHVFFENYAETWDRDRKENPEILRTLMHLSGLAKGASVLDVGCGTGILIPYLQEAVGPEGRLEELDYSRQMLAKAKEKFASKKGIVYTEKDVLKYKMAGQTYDAAVCLNFYPHVAHHKEVFIKKMAEALKPGGMLLLMHDMPRRRVNGLQKQAPEEPHTGVLPPVDILANLLISAGLSIVVAMDTDEFYFVKAVKRLDMPYDQYPPLTTRELDGDPAPDARHAALHAQGIAHAHTPGHHHSHTQTRMVMNRLARISGHIEAIKRMVDEGRDCSDILIQLSAVDSALVSVGKVILRDHIDHCIVDAVRDNDLEAVENLKKAISTFIK</sequence>
<dbReference type="InterPro" id="IPR003735">
    <property type="entry name" value="Metal_Tscrpt_repr"/>
</dbReference>
<keyword evidence="3" id="KW-1185">Reference proteome</keyword>
<dbReference type="EMBL" id="JACOGK010000027">
    <property type="protein sequence ID" value="MBC3537434.1"/>
    <property type="molecule type" value="Genomic_DNA"/>
</dbReference>
<gene>
    <name evidence="2" type="ORF">H8J70_09235</name>
</gene>
<protein>
    <submittedName>
        <fullName evidence="2">Metal-sensing transcriptional repressor</fullName>
    </submittedName>
</protein>
<dbReference type="CDD" id="cd10158">
    <property type="entry name" value="CsoR-like_DUF156_1"/>
    <property type="match status" value="1"/>
</dbReference>
<dbReference type="PANTHER" id="PTHR33677:SF3">
    <property type="entry name" value="COPPER-SENSING TRANSCRIPTIONAL REPRESSOR RICR"/>
    <property type="match status" value="1"/>
</dbReference>
<evidence type="ECO:0000313" key="2">
    <source>
        <dbReference type="EMBL" id="MBC3537434.1"/>
    </source>
</evidence>
<accession>A0ABR6VJI7</accession>
<dbReference type="Pfam" id="PF02583">
    <property type="entry name" value="Trns_repr_metal"/>
    <property type="match status" value="1"/>
</dbReference>
<reference evidence="2 3" key="1">
    <citation type="submission" date="2020-08" db="EMBL/GenBank/DDBJ databases">
        <authorList>
            <person name="Liu C."/>
            <person name="Sun Q."/>
        </authorList>
    </citation>
    <scope>NUCLEOTIDE SEQUENCE [LARGE SCALE GENOMIC DNA]</scope>
    <source>
        <strain evidence="2 3">NSJ-59</strain>
    </source>
</reference>
<dbReference type="Pfam" id="PF13649">
    <property type="entry name" value="Methyltransf_25"/>
    <property type="match status" value="1"/>
</dbReference>
<evidence type="ECO:0000259" key="1">
    <source>
        <dbReference type="Pfam" id="PF13649"/>
    </source>
</evidence>